<proteinExistence type="predicted"/>
<reference evidence="2 3" key="1">
    <citation type="journal article" date="2016" name="Mol. Biol. Evol.">
        <title>Comparative Genomics of Early-Diverging Mushroom-Forming Fungi Provides Insights into the Origins of Lignocellulose Decay Capabilities.</title>
        <authorList>
            <person name="Nagy L.G."/>
            <person name="Riley R."/>
            <person name="Tritt A."/>
            <person name="Adam C."/>
            <person name="Daum C."/>
            <person name="Floudas D."/>
            <person name="Sun H."/>
            <person name="Yadav J.S."/>
            <person name="Pangilinan J."/>
            <person name="Larsson K.H."/>
            <person name="Matsuura K."/>
            <person name="Barry K."/>
            <person name="Labutti K."/>
            <person name="Kuo R."/>
            <person name="Ohm R.A."/>
            <person name="Bhattacharya S.S."/>
            <person name="Shirouzu T."/>
            <person name="Yoshinaga Y."/>
            <person name="Martin F.M."/>
            <person name="Grigoriev I.V."/>
            <person name="Hibbett D.S."/>
        </authorList>
    </citation>
    <scope>NUCLEOTIDE SEQUENCE [LARGE SCALE GENOMIC DNA]</scope>
    <source>
        <strain evidence="2 3">93-53</strain>
    </source>
</reference>
<evidence type="ECO:0000256" key="1">
    <source>
        <dbReference type="SAM" id="MobiDB-lite"/>
    </source>
</evidence>
<dbReference type="STRING" id="1314785.A0A165E068"/>
<dbReference type="OrthoDB" id="3261881at2759"/>
<name>A0A165E068_9APHY</name>
<dbReference type="RefSeq" id="XP_040763733.1">
    <property type="nucleotide sequence ID" value="XM_040912647.1"/>
</dbReference>
<dbReference type="GeneID" id="63829675"/>
<keyword evidence="3" id="KW-1185">Reference proteome</keyword>
<dbReference type="EMBL" id="KV427627">
    <property type="protein sequence ID" value="KZT05993.1"/>
    <property type="molecule type" value="Genomic_DNA"/>
</dbReference>
<protein>
    <submittedName>
        <fullName evidence="2">Uncharacterized protein</fullName>
    </submittedName>
</protein>
<evidence type="ECO:0000313" key="3">
    <source>
        <dbReference type="Proteomes" id="UP000076871"/>
    </source>
</evidence>
<evidence type="ECO:0000313" key="2">
    <source>
        <dbReference type="EMBL" id="KZT05993.1"/>
    </source>
</evidence>
<accession>A0A165E068</accession>
<organism evidence="2 3">
    <name type="scientific">Laetiporus sulphureus 93-53</name>
    <dbReference type="NCBI Taxonomy" id="1314785"/>
    <lineage>
        <taxon>Eukaryota</taxon>
        <taxon>Fungi</taxon>
        <taxon>Dikarya</taxon>
        <taxon>Basidiomycota</taxon>
        <taxon>Agaricomycotina</taxon>
        <taxon>Agaricomycetes</taxon>
        <taxon>Polyporales</taxon>
        <taxon>Laetiporus</taxon>
    </lineage>
</organism>
<feature type="region of interest" description="Disordered" evidence="1">
    <location>
        <begin position="344"/>
        <end position="381"/>
    </location>
</feature>
<sequence length="381" mass="43595">MPRKLRTQVEEVFRLDSLLPEEWLHRPFYNVQPSSFRPFIRSAHKRTPELFSSDVSATDEDGKRLLNQVLTVITASLKLQKLESSDRPRKEHDYIHNVYFFRSLAMTMSDHLSQCSISLPQPLKPITDDSLHYLNAKTALPDTSVFIPAHRLNELHQESTSPYRVLQGHPSIMGPGNGGETDFRFQATPCTELSSPLKFQFASSFWEDKRDTQSPGHAYRQNIMSTTAALRQLHAFDIDLPVFGLIWQQGEVTAHVDWWEHGEDEQHPVIRSAAYPGPDGHPVGSGGRFHRWVLKEPSDMLQVFLLVRNIDLWTVGTFRELIIEGIENLVESAMHDGKKIRPWRRSSVKVARSSEGDQKRQRSDAVASNSSPTPKRRRKLC</sequence>
<gene>
    <name evidence="2" type="ORF">LAESUDRAFT_759876</name>
</gene>
<dbReference type="Proteomes" id="UP000076871">
    <property type="component" value="Unassembled WGS sequence"/>
</dbReference>
<dbReference type="InParanoid" id="A0A165E068"/>
<feature type="compositionally biased region" description="Basic and acidic residues" evidence="1">
    <location>
        <begin position="352"/>
        <end position="363"/>
    </location>
</feature>
<dbReference type="AlphaFoldDB" id="A0A165E068"/>